<dbReference type="SUPFAM" id="SSF53092">
    <property type="entry name" value="Creatinase/prolidase N-terminal domain"/>
    <property type="match status" value="1"/>
</dbReference>
<evidence type="ECO:0008006" key="5">
    <source>
        <dbReference type="Google" id="ProtNLM"/>
    </source>
</evidence>
<dbReference type="InterPro" id="IPR000587">
    <property type="entry name" value="Creatinase_N"/>
</dbReference>
<gene>
    <name evidence="3" type="ORF">CP557_20585</name>
</gene>
<name>A0A2A5QPW9_9EURY</name>
<dbReference type="Proteomes" id="UP000219689">
    <property type="component" value="Unassembled WGS sequence"/>
</dbReference>
<dbReference type="PANTHER" id="PTHR46112">
    <property type="entry name" value="AMINOPEPTIDASE"/>
    <property type="match status" value="1"/>
</dbReference>
<dbReference type="Gene3D" id="3.90.230.10">
    <property type="entry name" value="Creatinase/methionine aminopeptidase superfamily"/>
    <property type="match status" value="1"/>
</dbReference>
<dbReference type="Pfam" id="PF00557">
    <property type="entry name" value="Peptidase_M24"/>
    <property type="match status" value="1"/>
</dbReference>
<dbReference type="Pfam" id="PF01321">
    <property type="entry name" value="Creatinase_N"/>
    <property type="match status" value="1"/>
</dbReference>
<dbReference type="InterPro" id="IPR050659">
    <property type="entry name" value="Peptidase_M24B"/>
</dbReference>
<dbReference type="AlphaFoldDB" id="A0A2A5QPW9"/>
<organism evidence="3 4">
    <name type="scientific">Natrinema ejinorense</name>
    <dbReference type="NCBI Taxonomy" id="373386"/>
    <lineage>
        <taxon>Archaea</taxon>
        <taxon>Methanobacteriati</taxon>
        <taxon>Methanobacteriota</taxon>
        <taxon>Stenosarchaea group</taxon>
        <taxon>Halobacteria</taxon>
        <taxon>Halobacteriales</taxon>
        <taxon>Natrialbaceae</taxon>
        <taxon>Natrinema</taxon>
    </lineage>
</organism>
<accession>A0A2A5QPW9</accession>
<dbReference type="Gene3D" id="3.40.350.10">
    <property type="entry name" value="Creatinase/prolidase N-terminal domain"/>
    <property type="match status" value="1"/>
</dbReference>
<dbReference type="InterPro" id="IPR036005">
    <property type="entry name" value="Creatinase/aminopeptidase-like"/>
</dbReference>
<evidence type="ECO:0000313" key="3">
    <source>
        <dbReference type="EMBL" id="PCR88880.1"/>
    </source>
</evidence>
<dbReference type="EMBL" id="NXNI01000002">
    <property type="protein sequence ID" value="PCR88880.1"/>
    <property type="molecule type" value="Genomic_DNA"/>
</dbReference>
<dbReference type="OrthoDB" id="1346at2157"/>
<dbReference type="SUPFAM" id="SSF55920">
    <property type="entry name" value="Creatinase/aminopeptidase"/>
    <property type="match status" value="1"/>
</dbReference>
<sequence>MIENRLVTPNSRTEQYPRFSEEEYERRYDNVRAWMDSQDLDVLLIYGNGGLLGGNSTNIHYLSNYSGMFMTYLVFFADPDKSPTLYCGLSNHLQFLAEISVVNDIRLLIPDPPKQLADRVDEAGLSQGNTGIVSLDPRYEYSVPHDHHVELQSRLEGELRDVTGSFVNEVHSVKSDEEIEWIEDAARYCDLGMEALAEAAEPGVTEYELEAALKNAYLKEGGEASFTFINSAPMAGAEPGAAITWKEPSSRTVERGDIISTEFSASHHGYSSQIHRPIAVGQPPTDEYQEMWELALETYENMLDALKPGNTARDVADATAPIENSAYKTYDVMLHGFGNAYIHPFIGTPSSNYWPGGDDPLTEAWEFKENMTVVIQPNLTTEDETKCFQLGTAVVIREDGAEVLQEYPVEFVQS</sequence>
<comment type="caution">
    <text evidence="3">The sequence shown here is derived from an EMBL/GenBank/DDBJ whole genome shotgun (WGS) entry which is preliminary data.</text>
</comment>
<feature type="domain" description="Creatinase N-terminal" evidence="2">
    <location>
        <begin position="27"/>
        <end position="164"/>
    </location>
</feature>
<evidence type="ECO:0000313" key="4">
    <source>
        <dbReference type="Proteomes" id="UP000219689"/>
    </source>
</evidence>
<evidence type="ECO:0000259" key="2">
    <source>
        <dbReference type="Pfam" id="PF01321"/>
    </source>
</evidence>
<reference evidence="3 4" key="1">
    <citation type="submission" date="2017-09" db="EMBL/GenBank/DDBJ databases">
        <title>Genome sequences of Natrinema ejinorence JCM 13890T.</title>
        <authorList>
            <person name="Roh S.W."/>
            <person name="Kim Y.B."/>
            <person name="Kim J.Y."/>
        </authorList>
    </citation>
    <scope>NUCLEOTIDE SEQUENCE [LARGE SCALE GENOMIC DNA]</scope>
    <source>
        <strain evidence="3 4">JCM 13890</strain>
    </source>
</reference>
<proteinExistence type="predicted"/>
<keyword evidence="4" id="KW-1185">Reference proteome</keyword>
<dbReference type="RefSeq" id="WP_097381897.1">
    <property type="nucleotide sequence ID" value="NZ_NXNI01000002.1"/>
</dbReference>
<protein>
    <recommendedName>
        <fullName evidence="5">Peptidase M24</fullName>
    </recommendedName>
</protein>
<dbReference type="InterPro" id="IPR029149">
    <property type="entry name" value="Creatin/AminoP/Spt16_N"/>
</dbReference>
<dbReference type="CDD" id="cd01066">
    <property type="entry name" value="APP_MetAP"/>
    <property type="match status" value="1"/>
</dbReference>
<dbReference type="InterPro" id="IPR000994">
    <property type="entry name" value="Pept_M24"/>
</dbReference>
<evidence type="ECO:0000259" key="1">
    <source>
        <dbReference type="Pfam" id="PF00557"/>
    </source>
</evidence>
<feature type="domain" description="Peptidase M24" evidence="1">
    <location>
        <begin position="181"/>
        <end position="397"/>
    </location>
</feature>
<dbReference type="PANTHER" id="PTHR46112:SF3">
    <property type="entry name" value="AMINOPEPTIDASE YPDF"/>
    <property type="match status" value="1"/>
</dbReference>